<dbReference type="InterPro" id="IPR046342">
    <property type="entry name" value="CBS_dom_sf"/>
</dbReference>
<dbReference type="SMART" id="SM00116">
    <property type="entry name" value="CBS"/>
    <property type="match status" value="2"/>
</dbReference>
<proteinExistence type="predicted"/>
<evidence type="ECO:0000256" key="1">
    <source>
        <dbReference type="PROSITE-ProRule" id="PRU00703"/>
    </source>
</evidence>
<dbReference type="Proteomes" id="UP000192330">
    <property type="component" value="Unassembled WGS sequence"/>
</dbReference>
<reference evidence="4 5" key="1">
    <citation type="submission" date="2017-04" db="EMBL/GenBank/DDBJ databases">
        <authorList>
            <person name="Afonso C.L."/>
            <person name="Miller P.J."/>
            <person name="Scott M.A."/>
            <person name="Spackman E."/>
            <person name="Goraichik I."/>
            <person name="Dimitrov K.M."/>
            <person name="Suarez D.L."/>
            <person name="Swayne D.E."/>
        </authorList>
    </citation>
    <scope>NUCLEOTIDE SEQUENCE [LARGE SCALE GENOMIC DNA]</scope>
    <source>
        <strain evidence="4 5">CGMCC 1.12644</strain>
    </source>
</reference>
<feature type="transmembrane region" description="Helical" evidence="2">
    <location>
        <begin position="138"/>
        <end position="162"/>
    </location>
</feature>
<feature type="transmembrane region" description="Helical" evidence="2">
    <location>
        <begin position="70"/>
        <end position="93"/>
    </location>
</feature>
<dbReference type="EMBL" id="FWYD01000001">
    <property type="protein sequence ID" value="SMC40272.1"/>
    <property type="molecule type" value="Genomic_DNA"/>
</dbReference>
<name>A0A1W1YW13_9RHOB</name>
<keyword evidence="2" id="KW-0472">Membrane</keyword>
<evidence type="ECO:0000259" key="3">
    <source>
        <dbReference type="PROSITE" id="PS51371"/>
    </source>
</evidence>
<accession>A0A1W1YW13</accession>
<dbReference type="Pfam" id="PF00571">
    <property type="entry name" value="CBS"/>
    <property type="match status" value="2"/>
</dbReference>
<dbReference type="CDD" id="cd04600">
    <property type="entry name" value="CBS_pair_HPP_assoc"/>
    <property type="match status" value="1"/>
</dbReference>
<keyword evidence="1" id="KW-0129">CBS domain</keyword>
<dbReference type="PANTHER" id="PTHR33741">
    <property type="entry name" value="TRANSMEMBRANE PROTEIN DDB_G0269096-RELATED"/>
    <property type="match status" value="1"/>
</dbReference>
<dbReference type="Pfam" id="PF04982">
    <property type="entry name" value="TM_HPP"/>
    <property type="match status" value="1"/>
</dbReference>
<keyword evidence="2" id="KW-1133">Transmembrane helix</keyword>
<dbReference type="OrthoDB" id="9811720at2"/>
<keyword evidence="2" id="KW-0812">Transmembrane</keyword>
<gene>
    <name evidence="4" type="ORF">SAMN06295998_10119</name>
</gene>
<dbReference type="RefSeq" id="WP_143514451.1">
    <property type="nucleotide sequence ID" value="NZ_FWYD01000001.1"/>
</dbReference>
<organism evidence="4 5">
    <name type="scientific">Primorskyibacter flagellatus</name>
    <dbReference type="NCBI Taxonomy" id="1387277"/>
    <lineage>
        <taxon>Bacteria</taxon>
        <taxon>Pseudomonadati</taxon>
        <taxon>Pseudomonadota</taxon>
        <taxon>Alphaproteobacteria</taxon>
        <taxon>Rhodobacterales</taxon>
        <taxon>Roseobacteraceae</taxon>
        <taxon>Primorskyibacter</taxon>
    </lineage>
</organism>
<dbReference type="PANTHER" id="PTHR33741:SF5">
    <property type="entry name" value="TRANSMEMBRANE PROTEIN DDB_G0269096-RELATED"/>
    <property type="match status" value="1"/>
</dbReference>
<dbReference type="InterPro" id="IPR007065">
    <property type="entry name" value="HPP"/>
</dbReference>
<feature type="domain" description="CBS" evidence="3">
    <location>
        <begin position="241"/>
        <end position="297"/>
    </location>
</feature>
<evidence type="ECO:0000313" key="5">
    <source>
        <dbReference type="Proteomes" id="UP000192330"/>
    </source>
</evidence>
<dbReference type="Gene3D" id="3.10.580.10">
    <property type="entry name" value="CBS-domain"/>
    <property type="match status" value="1"/>
</dbReference>
<protein>
    <submittedName>
        <fullName evidence="4">CBS domain-containing membrane protein</fullName>
    </submittedName>
</protein>
<evidence type="ECO:0000313" key="4">
    <source>
        <dbReference type="EMBL" id="SMC40272.1"/>
    </source>
</evidence>
<keyword evidence="5" id="KW-1185">Reference proteome</keyword>
<dbReference type="PROSITE" id="PS51371">
    <property type="entry name" value="CBS"/>
    <property type="match status" value="2"/>
</dbReference>
<dbReference type="SUPFAM" id="SSF54631">
    <property type="entry name" value="CBS-domain pair"/>
    <property type="match status" value="1"/>
</dbReference>
<dbReference type="InterPro" id="IPR000644">
    <property type="entry name" value="CBS_dom"/>
</dbReference>
<feature type="transmembrane region" description="Helical" evidence="2">
    <location>
        <begin position="100"/>
        <end position="118"/>
    </location>
</feature>
<feature type="transmembrane region" description="Helical" evidence="2">
    <location>
        <begin position="46"/>
        <end position="64"/>
    </location>
</feature>
<evidence type="ECO:0000256" key="2">
    <source>
        <dbReference type="SAM" id="Phobius"/>
    </source>
</evidence>
<feature type="domain" description="CBS" evidence="3">
    <location>
        <begin position="324"/>
        <end position="381"/>
    </location>
</feature>
<dbReference type="AlphaFoldDB" id="A0A1W1YW13"/>
<dbReference type="InterPro" id="IPR058581">
    <property type="entry name" value="TM_HPP"/>
</dbReference>
<sequence>MSKLSSFGPAVAGTSPLEAARAGLGAFVGLAICGLLVLSSSVDFNLGLFLVAPFGASSVLLFAVPNSPLAQPWSAIVGNSVAAVVAVAVCLIVAEPMLRIALSVGLAIAATILCRALHPPAGAVAMTVAMSPDAVDELGFMFALTPIALGTVLLVLIAIAYGRLTGRHYPFRQFDDPNTHGTSDPEPMERLGLSEEELTNLLNRYRQSFNLGVEDLARLIGAAEIQAATHRTNPMAAADIMSRNLVTVRSNTKLAEIAELFRQHRFTCLPVIGAGDYYLGVIFQMHLIDRASRETNLSRRTFRSAMRRLMDRTGDAPLTASDIMAADGPCARPSTSLAALLPLMADGEVDAVPVLEADRIIGIVTRTDLISALARSTLNAPAPSDQKTVAAQEG</sequence>
<feature type="transmembrane region" description="Helical" evidence="2">
    <location>
        <begin position="20"/>
        <end position="39"/>
    </location>
</feature>
<dbReference type="STRING" id="1387277.SAMN06295998_10119"/>